<feature type="compositionally biased region" description="Basic residues" evidence="1">
    <location>
        <begin position="383"/>
        <end position="394"/>
    </location>
</feature>
<dbReference type="AlphaFoldDB" id="A0A4C2A999"/>
<feature type="region of interest" description="Disordered" evidence="1">
    <location>
        <begin position="106"/>
        <end position="141"/>
    </location>
</feature>
<name>A0A4C2A999_EUMVA</name>
<gene>
    <name evidence="2" type="ORF">EVAR_61148_1</name>
</gene>
<organism evidence="2 3">
    <name type="scientific">Eumeta variegata</name>
    <name type="common">Bagworm moth</name>
    <name type="synonym">Eumeta japonica</name>
    <dbReference type="NCBI Taxonomy" id="151549"/>
    <lineage>
        <taxon>Eukaryota</taxon>
        <taxon>Metazoa</taxon>
        <taxon>Ecdysozoa</taxon>
        <taxon>Arthropoda</taxon>
        <taxon>Hexapoda</taxon>
        <taxon>Insecta</taxon>
        <taxon>Pterygota</taxon>
        <taxon>Neoptera</taxon>
        <taxon>Endopterygota</taxon>
        <taxon>Lepidoptera</taxon>
        <taxon>Glossata</taxon>
        <taxon>Ditrysia</taxon>
        <taxon>Tineoidea</taxon>
        <taxon>Psychidae</taxon>
        <taxon>Oiketicinae</taxon>
        <taxon>Eumeta</taxon>
    </lineage>
</organism>
<protein>
    <recommendedName>
        <fullName evidence="4">Retrovirus-related Pol polyprotein from type-1 retrotransposable element R1 4</fullName>
    </recommendedName>
</protein>
<accession>A0A4C2A999</accession>
<sequence>MMYASNTWAPATELEMIRSALSSLQRGFAIKICRAYRTVSLTSAMILAGLLPLDLRIREAEALYKAKRIIDGLSSTRKELEKDIANTERPHPAKAMSIEYELVDESDPDPLGKLPARKSTRTAAKLTEGSEQRSPGGRTIQNRNTKLSVYILHAQYIKRKCTPCIEQSQWLKPVERKWKRNLLAESTRGHKGNERADELAKSLPKRLMPTMITRKFPYPGKLKPTPVQTQIFTGHTGIAEYLHRFKLLQSPSCECDADKIESVWHIILECPRYEVARYDLEHKIETKLENKNARNNGEPRKRVEFLSFAEKAFREATSRHRSMNRKRNEETPPTAPTSAPTQNPKRIRKRSYNTAHDDNGKNVTLRRNSRKAWDTNKGSGTVHGRKHGKARNRL</sequence>
<evidence type="ECO:0008006" key="4">
    <source>
        <dbReference type="Google" id="ProtNLM"/>
    </source>
</evidence>
<feature type="region of interest" description="Disordered" evidence="1">
    <location>
        <begin position="315"/>
        <end position="394"/>
    </location>
</feature>
<dbReference type="Proteomes" id="UP000299102">
    <property type="component" value="Unassembled WGS sequence"/>
</dbReference>
<dbReference type="EMBL" id="BGZK01002934">
    <property type="protein sequence ID" value="GBP97441.1"/>
    <property type="molecule type" value="Genomic_DNA"/>
</dbReference>
<reference evidence="2 3" key="1">
    <citation type="journal article" date="2019" name="Commun. Biol.">
        <title>The bagworm genome reveals a unique fibroin gene that provides high tensile strength.</title>
        <authorList>
            <person name="Kono N."/>
            <person name="Nakamura H."/>
            <person name="Ohtoshi R."/>
            <person name="Tomita M."/>
            <person name="Numata K."/>
            <person name="Arakawa K."/>
        </authorList>
    </citation>
    <scope>NUCLEOTIDE SEQUENCE [LARGE SCALE GENOMIC DNA]</scope>
</reference>
<evidence type="ECO:0000313" key="3">
    <source>
        <dbReference type="Proteomes" id="UP000299102"/>
    </source>
</evidence>
<keyword evidence="3" id="KW-1185">Reference proteome</keyword>
<evidence type="ECO:0000313" key="2">
    <source>
        <dbReference type="EMBL" id="GBP97441.1"/>
    </source>
</evidence>
<evidence type="ECO:0000256" key="1">
    <source>
        <dbReference type="SAM" id="MobiDB-lite"/>
    </source>
</evidence>
<comment type="caution">
    <text evidence="2">The sequence shown here is derived from an EMBL/GenBank/DDBJ whole genome shotgun (WGS) entry which is preliminary data.</text>
</comment>
<dbReference type="OrthoDB" id="411823at2759"/>
<proteinExistence type="predicted"/>